<dbReference type="Proteomes" id="UP000186851">
    <property type="component" value="Chromosome"/>
</dbReference>
<name>A0AAF0D3C5_ODILC</name>
<evidence type="ECO:0000313" key="3">
    <source>
        <dbReference type="Proteomes" id="UP000186851"/>
    </source>
</evidence>
<proteinExistence type="predicted"/>
<gene>
    <name evidence="2" type="ORF">OdinLCB4_002985</name>
</gene>
<sequence>MSKEEKKKGKAEQAGEAVGKGLKKGWDVAKSAGRGLKKGLKREEEEED</sequence>
<dbReference type="EMBL" id="CP091871">
    <property type="protein sequence ID" value="WEU40894.1"/>
    <property type="molecule type" value="Genomic_DNA"/>
</dbReference>
<dbReference type="AlphaFoldDB" id="A0AAF0D3C5"/>
<organism evidence="2 3">
    <name type="scientific">Odinarchaeota yellowstonii (strain LCB_4)</name>
    <dbReference type="NCBI Taxonomy" id="1841599"/>
    <lineage>
        <taxon>Archaea</taxon>
        <taxon>Promethearchaeati</taxon>
        <taxon>Candidatus Odinarchaeota</taxon>
        <taxon>Candidatus Odinarchaeia</taxon>
        <taxon>Candidatus Odinarchaeales</taxon>
        <taxon>Candidatus Odinarchaeaceae</taxon>
        <taxon>Candidatus Odinarchaeum</taxon>
    </lineage>
</organism>
<evidence type="ECO:0000256" key="1">
    <source>
        <dbReference type="SAM" id="MobiDB-lite"/>
    </source>
</evidence>
<feature type="compositionally biased region" description="Basic and acidic residues" evidence="1">
    <location>
        <begin position="1"/>
        <end position="13"/>
    </location>
</feature>
<reference evidence="2" key="2">
    <citation type="journal article" date="2022" name="Nat. Microbiol.">
        <title>A closed Candidatus Odinarchaeum chromosome exposes Asgard archaeal viruses.</title>
        <authorList>
            <person name="Tamarit D."/>
            <person name="Caceres E.F."/>
            <person name="Krupovic M."/>
            <person name="Nijland R."/>
            <person name="Eme L."/>
            <person name="Robinson N.P."/>
            <person name="Ettema T.J.G."/>
        </authorList>
    </citation>
    <scope>NUCLEOTIDE SEQUENCE</scope>
    <source>
        <strain evidence="2">LCB_4</strain>
    </source>
</reference>
<dbReference type="KEGG" id="oyw:OdinLCB4_002985"/>
<evidence type="ECO:0000313" key="2">
    <source>
        <dbReference type="EMBL" id="WEU40894.1"/>
    </source>
</evidence>
<protein>
    <submittedName>
        <fullName evidence="2">Uncharacterized protein</fullName>
    </submittedName>
</protein>
<accession>A0AAF0D3C5</accession>
<feature type="region of interest" description="Disordered" evidence="1">
    <location>
        <begin position="1"/>
        <end position="48"/>
    </location>
</feature>
<reference evidence="2" key="1">
    <citation type="journal article" date="2017" name="Nature">
        <title>Asgard archaea illuminate the origin of eukaryotic cellular complexity.</title>
        <authorList>
            <person name="Zaremba-Niedzwiedzka K."/>
            <person name="Caceres E.F."/>
            <person name="Saw J.H."/>
            <person name="Backstrom D."/>
            <person name="Juzokaite L."/>
            <person name="Vancaester E."/>
            <person name="Seitz K.W."/>
            <person name="Anantharaman K."/>
            <person name="Starnawski P."/>
            <person name="Kjeldsen K.U."/>
            <person name="Scott M.B."/>
            <person name="Nunoura T."/>
            <person name="Banfield J.F."/>
            <person name="Schramm A."/>
            <person name="Baker B.J."/>
            <person name="Spang A."/>
            <person name="Ettema T.J.G."/>
        </authorList>
    </citation>
    <scope>NUCLEOTIDE SEQUENCE</scope>
    <source>
        <strain evidence="2">LCB_4</strain>
    </source>
</reference>